<organism evidence="3 4">
    <name type="scientific">Lentinula edodes</name>
    <name type="common">Shiitake mushroom</name>
    <name type="synonym">Lentinus edodes</name>
    <dbReference type="NCBI Taxonomy" id="5353"/>
    <lineage>
        <taxon>Eukaryota</taxon>
        <taxon>Fungi</taxon>
        <taxon>Dikarya</taxon>
        <taxon>Basidiomycota</taxon>
        <taxon>Agaricomycotina</taxon>
        <taxon>Agaricomycetes</taxon>
        <taxon>Agaricomycetidae</taxon>
        <taxon>Agaricales</taxon>
        <taxon>Marasmiineae</taxon>
        <taxon>Omphalotaceae</taxon>
        <taxon>Lentinula</taxon>
    </lineage>
</organism>
<feature type="region of interest" description="Disordered" evidence="1">
    <location>
        <begin position="297"/>
        <end position="322"/>
    </location>
</feature>
<name>A0A1Q3E2F5_LENED</name>
<dbReference type="InterPro" id="IPR029063">
    <property type="entry name" value="SAM-dependent_MTases_sf"/>
</dbReference>
<evidence type="ECO:0000313" key="3">
    <source>
        <dbReference type="EMBL" id="GAW01425.1"/>
    </source>
</evidence>
<dbReference type="Gene3D" id="3.40.50.150">
    <property type="entry name" value="Vaccinia Virus protein VP39"/>
    <property type="match status" value="1"/>
</dbReference>
<reference evidence="3 4" key="2">
    <citation type="submission" date="2017-02" db="EMBL/GenBank/DDBJ databases">
        <title>A genome survey and senescence transcriptome analysis in Lentinula edodes.</title>
        <authorList>
            <person name="Sakamoto Y."/>
            <person name="Nakade K."/>
            <person name="Sato S."/>
            <person name="Yoshida Y."/>
            <person name="Miyazaki K."/>
            <person name="Natsume S."/>
            <person name="Konno N."/>
        </authorList>
    </citation>
    <scope>NUCLEOTIDE SEQUENCE [LARGE SCALE GENOMIC DNA]</scope>
    <source>
        <strain evidence="3 4">NBRC 111202</strain>
    </source>
</reference>
<reference evidence="3 4" key="1">
    <citation type="submission" date="2016-08" db="EMBL/GenBank/DDBJ databases">
        <authorList>
            <consortium name="Lentinula edodes genome sequencing consortium"/>
            <person name="Sakamoto Y."/>
            <person name="Nakade K."/>
            <person name="Sato S."/>
            <person name="Yoshida Y."/>
            <person name="Miyazaki K."/>
            <person name="Natsume S."/>
            <person name="Konno N."/>
        </authorList>
    </citation>
    <scope>NUCLEOTIDE SEQUENCE [LARGE SCALE GENOMIC DNA]</scope>
    <source>
        <strain evidence="3 4">NBRC 111202</strain>
    </source>
</reference>
<dbReference type="PANTHER" id="PTHR39394">
    <property type="entry name" value="YALI0E31793P"/>
    <property type="match status" value="1"/>
</dbReference>
<gene>
    <name evidence="3" type="ORF">LENED_003019</name>
</gene>
<feature type="region of interest" description="Disordered" evidence="1">
    <location>
        <begin position="351"/>
        <end position="372"/>
    </location>
</feature>
<comment type="caution">
    <text evidence="3">The sequence shown here is derived from an EMBL/GenBank/DDBJ whole genome shotgun (WGS) entry which is preliminary data.</text>
</comment>
<dbReference type="PANTHER" id="PTHR39394:SF1">
    <property type="entry name" value="DNAJ HOMOLOGUE SUBFAMILY C MEMBER 28 CONSERVED DOMAIN-CONTAINING PROTEIN"/>
    <property type="match status" value="1"/>
</dbReference>
<keyword evidence="4" id="KW-1185">Reference proteome</keyword>
<dbReference type="Proteomes" id="UP000188533">
    <property type="component" value="Unassembled WGS sequence"/>
</dbReference>
<proteinExistence type="predicted"/>
<dbReference type="SUPFAM" id="SSF53335">
    <property type="entry name" value="S-adenosyl-L-methionine-dependent methyltransferases"/>
    <property type="match status" value="1"/>
</dbReference>
<evidence type="ECO:0000259" key="2">
    <source>
        <dbReference type="Pfam" id="PF09350"/>
    </source>
</evidence>
<feature type="compositionally biased region" description="Basic and acidic residues" evidence="1">
    <location>
        <begin position="313"/>
        <end position="322"/>
    </location>
</feature>
<dbReference type="Pfam" id="PF09350">
    <property type="entry name" value="DJC28_CD"/>
    <property type="match status" value="1"/>
</dbReference>
<sequence length="587" mass="65951">MFPTRLLRSSTVNANEIAHFSRLSAEWWNERGEFTFLHKMNPVRMQFIREKLIETAYDEQPEEAVDAKKVEVLAGLDVLDVGCGGGLLSESLARLGARTTGIDASESNIAIAQHHASLDPRLGSNLTYKHAPAESLLPQSKRYDVVCSMEVLEHVDNPAMFLKTCAELLKPSGHLFLSTISRTPLSYFLTVFMAEKVLRQVSGAYLQSLEQKHENWDGEESVQDAVLRMLVDKYKPSRSGTIATAEQKLKQTPPMITSFTTPSSGSWATESLLPSLDAHRPWHTEFKVPSHAVSSVKFANIPPPPPVRLTSTPKDEKAKKKERALLKRTEQAGRLGRARESTLDYRLGLKNTQTRSDGPQLPTGGRPNPVGMRGWTSLIEDKIEKARSAGVFNHIKGRGQPLVQTTEEKNPFIGREQFLMNRIIQRNGAAPPWVELQGELDTAVSTFRDLLRQSYIRRVVRTLTAIHPPAILATRLSVKDIKAHRDPEWEETERTYHDVAIDEINALVRKYNGVAPYAVRRAYYMRNVEVGRLYDECAEDVLKGLKERVGGSPSTGNMRKVPEISKRGSDFVEGQELDEGFREHTRL</sequence>
<dbReference type="GO" id="GO:0010420">
    <property type="term" value="F:polyprenyldihydroxybenzoate methyltransferase activity"/>
    <property type="evidence" value="ECO:0007669"/>
    <property type="project" value="InterPro"/>
</dbReference>
<dbReference type="Pfam" id="PF13489">
    <property type="entry name" value="Methyltransf_23"/>
    <property type="match status" value="1"/>
</dbReference>
<dbReference type="EMBL" id="BDGU01000061">
    <property type="protein sequence ID" value="GAW01425.1"/>
    <property type="molecule type" value="Genomic_DNA"/>
</dbReference>
<accession>A0A1Q3E2F5</accession>
<dbReference type="CDD" id="cd02440">
    <property type="entry name" value="AdoMet_MTases"/>
    <property type="match status" value="1"/>
</dbReference>
<evidence type="ECO:0000313" key="4">
    <source>
        <dbReference type="Proteomes" id="UP000188533"/>
    </source>
</evidence>
<dbReference type="InterPro" id="IPR010233">
    <property type="entry name" value="UbiG_MeTrfase"/>
</dbReference>
<dbReference type="AlphaFoldDB" id="A0A1Q3E2F5"/>
<dbReference type="STRING" id="5353.A0A1Q3E2F5"/>
<dbReference type="NCBIfam" id="TIGR01983">
    <property type="entry name" value="UbiG"/>
    <property type="match status" value="1"/>
</dbReference>
<protein>
    <recommendedName>
        <fullName evidence="2">DnaJ homologue subfamily C member 28 conserved domain-containing protein</fullName>
    </recommendedName>
</protein>
<feature type="domain" description="DnaJ homologue subfamily C member 28 conserved" evidence="2">
    <location>
        <begin position="378"/>
        <end position="448"/>
    </location>
</feature>
<evidence type="ECO:0000256" key="1">
    <source>
        <dbReference type="SAM" id="MobiDB-lite"/>
    </source>
</evidence>
<dbReference type="InterPro" id="IPR018961">
    <property type="entry name" value="DnaJ_homolog_subfam-C_membr-28"/>
</dbReference>
<dbReference type="GO" id="GO:0061542">
    <property type="term" value="F:3-demethylubiquinol 3-O-methyltransferase activity"/>
    <property type="evidence" value="ECO:0007669"/>
    <property type="project" value="InterPro"/>
</dbReference>